<feature type="region of interest" description="Disordered" evidence="1">
    <location>
        <begin position="1"/>
        <end position="56"/>
    </location>
</feature>
<keyword evidence="3" id="KW-1185">Reference proteome</keyword>
<evidence type="ECO:0000313" key="2">
    <source>
        <dbReference type="EMBL" id="EFQ90813.1"/>
    </source>
</evidence>
<dbReference type="AlphaFoldDB" id="E3RTY6"/>
<dbReference type="HOGENOM" id="CLU_3015288_0_0_1"/>
<protein>
    <submittedName>
        <fullName evidence="2">Uncharacterized protein</fullName>
    </submittedName>
</protein>
<feature type="compositionally biased region" description="Basic and acidic residues" evidence="1">
    <location>
        <begin position="46"/>
        <end position="56"/>
    </location>
</feature>
<name>E3RTY6_PYRTT</name>
<gene>
    <name evidence="2" type="ORF">PTT_12512</name>
</gene>
<proteinExistence type="predicted"/>
<feature type="compositionally biased region" description="Low complexity" evidence="1">
    <location>
        <begin position="18"/>
        <end position="37"/>
    </location>
</feature>
<evidence type="ECO:0000313" key="3">
    <source>
        <dbReference type="Proteomes" id="UP000001067"/>
    </source>
</evidence>
<sequence>MASRESVGSERGERNKSSDIIGSVSSESIESRVYSESNENRASSKSSDKAAVESKK</sequence>
<evidence type="ECO:0000256" key="1">
    <source>
        <dbReference type="SAM" id="MobiDB-lite"/>
    </source>
</evidence>
<dbReference type="EMBL" id="GL535062">
    <property type="protein sequence ID" value="EFQ90813.1"/>
    <property type="molecule type" value="Genomic_DNA"/>
</dbReference>
<dbReference type="KEGG" id="pte:PTT_12512"/>
<reference evidence="2 3" key="1">
    <citation type="journal article" date="2010" name="Genome Biol.">
        <title>A first genome assembly of the barley fungal pathogen Pyrenophora teres f. teres.</title>
        <authorList>
            <person name="Ellwood S.R."/>
            <person name="Liu Z."/>
            <person name="Syme R.A."/>
            <person name="Lai Z."/>
            <person name="Hane J.K."/>
            <person name="Keiper F."/>
            <person name="Moffat C.S."/>
            <person name="Oliver R.P."/>
            <person name="Friesen T.L."/>
        </authorList>
    </citation>
    <scope>NUCLEOTIDE SEQUENCE [LARGE SCALE GENOMIC DNA]</scope>
    <source>
        <strain evidence="2 3">0-1</strain>
    </source>
</reference>
<feature type="compositionally biased region" description="Basic and acidic residues" evidence="1">
    <location>
        <begin position="7"/>
        <end position="17"/>
    </location>
</feature>
<accession>E3RTY6</accession>
<organism evidence="3">
    <name type="scientific">Pyrenophora teres f. teres (strain 0-1)</name>
    <name type="common">Barley net blotch fungus</name>
    <name type="synonym">Drechslera teres f. teres</name>
    <dbReference type="NCBI Taxonomy" id="861557"/>
    <lineage>
        <taxon>Eukaryota</taxon>
        <taxon>Fungi</taxon>
        <taxon>Dikarya</taxon>
        <taxon>Ascomycota</taxon>
        <taxon>Pezizomycotina</taxon>
        <taxon>Dothideomycetes</taxon>
        <taxon>Pleosporomycetidae</taxon>
        <taxon>Pleosporales</taxon>
        <taxon>Pleosporineae</taxon>
        <taxon>Pleosporaceae</taxon>
        <taxon>Pyrenophora</taxon>
    </lineage>
</organism>
<dbReference type="Proteomes" id="UP000001067">
    <property type="component" value="Unassembled WGS sequence"/>
</dbReference>